<feature type="compositionally biased region" description="Low complexity" evidence="11">
    <location>
        <begin position="157"/>
        <end position="175"/>
    </location>
</feature>
<keyword evidence="4 9" id="KW-0238">DNA-binding</keyword>
<dbReference type="AlphaFoldDB" id="A0A2K5WVH9"/>
<feature type="region of interest" description="Disordered" evidence="11">
    <location>
        <begin position="293"/>
        <end position="312"/>
    </location>
</feature>
<feature type="compositionally biased region" description="Basic and acidic residues" evidence="11">
    <location>
        <begin position="176"/>
        <end position="189"/>
    </location>
</feature>
<dbReference type="VEuPathDB" id="HostDB:ENSMFAG00000041320"/>
<feature type="domain" description="Homeobox" evidence="12">
    <location>
        <begin position="191"/>
        <end position="251"/>
    </location>
</feature>
<organism evidence="13 14">
    <name type="scientific">Macaca fascicularis</name>
    <name type="common">Crab-eating macaque</name>
    <name type="synonym">Cynomolgus monkey</name>
    <dbReference type="NCBI Taxonomy" id="9541"/>
    <lineage>
        <taxon>Eukaryota</taxon>
        <taxon>Metazoa</taxon>
        <taxon>Chordata</taxon>
        <taxon>Craniata</taxon>
        <taxon>Vertebrata</taxon>
        <taxon>Euteleostomi</taxon>
        <taxon>Mammalia</taxon>
        <taxon>Eutheria</taxon>
        <taxon>Euarchontoglires</taxon>
        <taxon>Primates</taxon>
        <taxon>Haplorrhini</taxon>
        <taxon>Catarrhini</taxon>
        <taxon>Cercopithecidae</taxon>
        <taxon>Cercopithecinae</taxon>
        <taxon>Macaca</taxon>
    </lineage>
</organism>
<dbReference type="PANTHER" id="PTHR46110:SF4">
    <property type="entry name" value="HOMEOBOX PROTEIN HMX2"/>
    <property type="match status" value="1"/>
</dbReference>
<evidence type="ECO:0000259" key="12">
    <source>
        <dbReference type="PROSITE" id="PS50071"/>
    </source>
</evidence>
<dbReference type="STRING" id="9541.ENSMFAP00000041137"/>
<evidence type="ECO:0000256" key="3">
    <source>
        <dbReference type="ARBA" id="ARBA00023015"/>
    </source>
</evidence>
<dbReference type="FunFam" id="1.10.10.60:FF:000053">
    <property type="entry name" value="H6 family homeobox 2"/>
    <property type="match status" value="2"/>
</dbReference>
<feature type="DNA-binding region" description="Homeobox" evidence="9">
    <location>
        <begin position="525"/>
        <end position="584"/>
    </location>
</feature>
<accession>A0A2K5WVH9</accession>
<dbReference type="InterPro" id="IPR051300">
    <property type="entry name" value="HMX_Homeobox_TF"/>
</dbReference>
<feature type="DNA-binding region" description="Homeobox" evidence="9">
    <location>
        <begin position="193"/>
        <end position="252"/>
    </location>
</feature>
<dbReference type="Gene3D" id="1.10.10.60">
    <property type="entry name" value="Homeodomain-like"/>
    <property type="match status" value="2"/>
</dbReference>
<dbReference type="Pfam" id="PF00046">
    <property type="entry name" value="Homeodomain"/>
    <property type="match status" value="2"/>
</dbReference>
<keyword evidence="14" id="KW-1185">Reference proteome</keyword>
<dbReference type="InterPro" id="IPR020479">
    <property type="entry name" value="HD_metazoa"/>
</dbReference>
<evidence type="ECO:0000256" key="1">
    <source>
        <dbReference type="ARBA" id="ARBA00004123"/>
    </source>
</evidence>
<keyword evidence="6" id="KW-0804">Transcription</keyword>
<feature type="region of interest" description="Disordered" evidence="11">
    <location>
        <begin position="102"/>
        <end position="195"/>
    </location>
</feature>
<dbReference type="InterPro" id="IPR001356">
    <property type="entry name" value="HD"/>
</dbReference>
<reference evidence="13" key="3">
    <citation type="submission" date="2025-09" db="UniProtKB">
        <authorList>
            <consortium name="Ensembl"/>
        </authorList>
    </citation>
    <scope>IDENTIFICATION</scope>
</reference>
<evidence type="ECO:0000256" key="4">
    <source>
        <dbReference type="ARBA" id="ARBA00023125"/>
    </source>
</evidence>
<dbReference type="GO" id="GO:0000981">
    <property type="term" value="F:DNA-binding transcription factor activity, RNA polymerase II-specific"/>
    <property type="evidence" value="ECO:0007669"/>
    <property type="project" value="InterPro"/>
</dbReference>
<evidence type="ECO:0000256" key="7">
    <source>
        <dbReference type="ARBA" id="ARBA00023242"/>
    </source>
</evidence>
<evidence type="ECO:0000256" key="10">
    <source>
        <dbReference type="RuleBase" id="RU000682"/>
    </source>
</evidence>
<evidence type="ECO:0000256" key="8">
    <source>
        <dbReference type="ARBA" id="ARBA00038165"/>
    </source>
</evidence>
<dbReference type="SMART" id="SM00389">
    <property type="entry name" value="HOX"/>
    <property type="match status" value="2"/>
</dbReference>
<reference evidence="13 14" key="1">
    <citation type="submission" date="2013-03" db="EMBL/GenBank/DDBJ databases">
        <authorList>
            <person name="Warren W."/>
            <person name="Wilson R.K."/>
        </authorList>
    </citation>
    <scope>NUCLEOTIDE SEQUENCE</scope>
</reference>
<dbReference type="Proteomes" id="UP000233100">
    <property type="component" value="Chromosome 9"/>
</dbReference>
<evidence type="ECO:0000256" key="6">
    <source>
        <dbReference type="ARBA" id="ARBA00023163"/>
    </source>
</evidence>
<feature type="domain" description="Homeobox" evidence="12">
    <location>
        <begin position="523"/>
        <end position="583"/>
    </location>
</feature>
<name>A0A2K5WVH9_MACFA</name>
<feature type="compositionally biased region" description="Gly residues" evidence="11">
    <location>
        <begin position="469"/>
        <end position="478"/>
    </location>
</feature>
<keyword evidence="2" id="KW-0217">Developmental protein</keyword>
<protein>
    <recommendedName>
        <fullName evidence="12">Homeobox domain-containing protein</fullName>
    </recommendedName>
</protein>
<reference evidence="13" key="2">
    <citation type="submission" date="2025-08" db="UniProtKB">
        <authorList>
            <consortium name="Ensembl"/>
        </authorList>
    </citation>
    <scope>IDENTIFICATION</scope>
</reference>
<keyword evidence="5 9" id="KW-0371">Homeobox</keyword>
<dbReference type="PROSITE" id="PS00027">
    <property type="entry name" value="HOMEOBOX_1"/>
    <property type="match status" value="2"/>
</dbReference>
<dbReference type="InterPro" id="IPR017970">
    <property type="entry name" value="Homeobox_CS"/>
</dbReference>
<comment type="similarity">
    <text evidence="8">Belongs to the HMX homeobox family.</text>
</comment>
<feature type="region of interest" description="Disordered" evidence="11">
    <location>
        <begin position="324"/>
        <end position="528"/>
    </location>
</feature>
<dbReference type="Ensembl" id="ENSMFAT00000015411.2">
    <property type="protein sequence ID" value="ENSMFAP00000041137.2"/>
    <property type="gene ID" value="ENSMFAG00000041320.2"/>
</dbReference>
<dbReference type="GO" id="GO:0005634">
    <property type="term" value="C:nucleus"/>
    <property type="evidence" value="ECO:0007669"/>
    <property type="project" value="UniProtKB-SubCell"/>
</dbReference>
<dbReference type="GO" id="GO:0000977">
    <property type="term" value="F:RNA polymerase II transcription regulatory region sequence-specific DNA binding"/>
    <property type="evidence" value="ECO:0007669"/>
    <property type="project" value="TreeGrafter"/>
</dbReference>
<keyword evidence="3" id="KW-0805">Transcription regulation</keyword>
<proteinExistence type="inferred from homology"/>
<dbReference type="PROSITE" id="PS50071">
    <property type="entry name" value="HOMEOBOX_2"/>
    <property type="match status" value="2"/>
</dbReference>
<dbReference type="PANTHER" id="PTHR46110">
    <property type="entry name" value="HOMEOBOX PROTEIN HMX"/>
    <property type="match status" value="1"/>
</dbReference>
<feature type="compositionally biased region" description="Basic and acidic residues" evidence="11">
    <location>
        <begin position="115"/>
        <end position="139"/>
    </location>
</feature>
<evidence type="ECO:0000313" key="14">
    <source>
        <dbReference type="Proteomes" id="UP000233100"/>
    </source>
</evidence>
<keyword evidence="7 9" id="KW-0539">Nucleus</keyword>
<dbReference type="GeneTree" id="ENSGT00940000160392"/>
<evidence type="ECO:0000313" key="13">
    <source>
        <dbReference type="Ensembl" id="ENSMFAP00000041137.2"/>
    </source>
</evidence>
<feature type="compositionally biased region" description="Basic and acidic residues" evidence="11">
    <location>
        <begin position="490"/>
        <end position="499"/>
    </location>
</feature>
<sequence length="649" mass="69179">MRLSRKGTVLPAPGGEAEGKEGGGRTATICSPFLGRRGIPGPGVPSLAQPGRRWPAGMVRPHGPGPGGRRGLSLPSPGAGPRSRLCRCACVCVRLSVSPASEKALLRDSSPASGTDRDSPEPLLKADPDHKELDSKSPDEIILEESDSEESKKEGEAAPGTAGVGVGAAAATPGAEDWKKGAESPEKKPACRKKKTRTVFSRSQVFQLESTFDMKRYLSSSERAGLAASLHLTETQVKIWFQNRRNKWKRQLAAELEAANLSHAAAQRIVRVPILYHENSAAEGAAAAAAGPRCRSASRCSPSHTPSTTRTRWSLPCRCYGQSEAPEGWGREPPASSSGPRRRLGRAKGAETSSGLQELGLLRAASASPPPVGSVLMGSKEDAGKGCPAASGVSSFTIQSILGGGPSEAPREPVGWPARKRSLSVSSEEEEPDDGWKAPACFCPDPHGPKEQGPKHHPPIPFPCLGTPKGSGGSGPGGSERTSFLSPSHSDFKEEKERLLPAGSPSPGSERPRDGGVERQAGAAKKKTRTVFSRSQVYQLESTFDMKRYLSSSERACLASSLQLTETQVKTWFQNRRNKWKRQLSAELEAANMAHASAQTLVGMPLVFRDSSLLRVPVPRSLAFPAPLYYPGSNLSALPLYNLYNKLDY</sequence>
<evidence type="ECO:0000256" key="2">
    <source>
        <dbReference type="ARBA" id="ARBA00022473"/>
    </source>
</evidence>
<dbReference type="PRINTS" id="PR00024">
    <property type="entry name" value="HOMEOBOX"/>
</dbReference>
<feature type="compositionally biased region" description="Polar residues" evidence="11">
    <location>
        <begin position="480"/>
        <end position="489"/>
    </location>
</feature>
<comment type="subcellular location">
    <subcellularLocation>
        <location evidence="1 9 10">Nucleus</location>
    </subcellularLocation>
</comment>
<dbReference type="InterPro" id="IPR009057">
    <property type="entry name" value="Homeodomain-like_sf"/>
</dbReference>
<evidence type="ECO:0000256" key="5">
    <source>
        <dbReference type="ARBA" id="ARBA00023155"/>
    </source>
</evidence>
<dbReference type="SUPFAM" id="SSF46689">
    <property type="entry name" value="Homeodomain-like"/>
    <property type="match status" value="2"/>
</dbReference>
<evidence type="ECO:0000256" key="9">
    <source>
        <dbReference type="PROSITE-ProRule" id="PRU00108"/>
    </source>
</evidence>
<feature type="region of interest" description="Disordered" evidence="11">
    <location>
        <begin position="1"/>
        <end position="82"/>
    </location>
</feature>
<dbReference type="CDD" id="cd00086">
    <property type="entry name" value="homeodomain"/>
    <property type="match status" value="2"/>
</dbReference>
<evidence type="ECO:0000256" key="11">
    <source>
        <dbReference type="SAM" id="MobiDB-lite"/>
    </source>
</evidence>